<dbReference type="SUPFAM" id="SSF57850">
    <property type="entry name" value="RING/U-box"/>
    <property type="match status" value="1"/>
</dbReference>
<gene>
    <name evidence="8" type="ORF">M9Y10_000329</name>
</gene>
<evidence type="ECO:0000256" key="5">
    <source>
        <dbReference type="ARBA" id="ARBA00022833"/>
    </source>
</evidence>
<organism evidence="8 9">
    <name type="scientific">Tritrichomonas musculus</name>
    <dbReference type="NCBI Taxonomy" id="1915356"/>
    <lineage>
        <taxon>Eukaryota</taxon>
        <taxon>Metamonada</taxon>
        <taxon>Parabasalia</taxon>
        <taxon>Tritrichomonadida</taxon>
        <taxon>Tritrichomonadidae</taxon>
        <taxon>Tritrichomonas</taxon>
    </lineage>
</organism>
<sequence>MSENQQSVPCKIKSCTLVYDSHFRYVEEMCGICRKKIGEPCRICQNNHETECKPVLGVCGHFFHQHCLYDYWRAINERSNLNRENERVERHTCPACNSYSNEVEFQEQTGSFDDIINT</sequence>
<keyword evidence="2" id="KW-0479">Metal-binding</keyword>
<keyword evidence="4" id="KW-0833">Ubl conjugation pathway</keyword>
<proteinExistence type="predicted"/>
<dbReference type="InterPro" id="IPR001841">
    <property type="entry name" value="Znf_RING"/>
</dbReference>
<dbReference type="InterPro" id="IPR024766">
    <property type="entry name" value="Znf_RING_H2"/>
</dbReference>
<dbReference type="EMBL" id="JAPFFF010000001">
    <property type="protein sequence ID" value="KAK8898069.1"/>
    <property type="molecule type" value="Genomic_DNA"/>
</dbReference>
<reference evidence="8 9" key="1">
    <citation type="submission" date="2024-04" db="EMBL/GenBank/DDBJ databases">
        <title>Tritrichomonas musculus Genome.</title>
        <authorList>
            <person name="Alves-Ferreira E."/>
            <person name="Grigg M."/>
            <person name="Lorenzi H."/>
            <person name="Galac M."/>
        </authorList>
    </citation>
    <scope>NUCLEOTIDE SEQUENCE [LARGE SCALE GENOMIC DNA]</scope>
    <source>
        <strain evidence="8 9">EAF2021</strain>
    </source>
</reference>
<dbReference type="PROSITE" id="PS50089">
    <property type="entry name" value="ZF_RING_2"/>
    <property type="match status" value="1"/>
</dbReference>
<dbReference type="Gene3D" id="3.30.40.10">
    <property type="entry name" value="Zinc/RING finger domain, C3HC4 (zinc finger)"/>
    <property type="match status" value="1"/>
</dbReference>
<evidence type="ECO:0000256" key="3">
    <source>
        <dbReference type="ARBA" id="ARBA00022771"/>
    </source>
</evidence>
<evidence type="ECO:0000256" key="6">
    <source>
        <dbReference type="PROSITE-ProRule" id="PRU00175"/>
    </source>
</evidence>
<evidence type="ECO:0000313" key="8">
    <source>
        <dbReference type="EMBL" id="KAK8898069.1"/>
    </source>
</evidence>
<comment type="pathway">
    <text evidence="1">Protein modification; protein ubiquitination.</text>
</comment>
<evidence type="ECO:0000256" key="4">
    <source>
        <dbReference type="ARBA" id="ARBA00022786"/>
    </source>
</evidence>
<evidence type="ECO:0000313" key="9">
    <source>
        <dbReference type="Proteomes" id="UP001470230"/>
    </source>
</evidence>
<comment type="caution">
    <text evidence="8">The sequence shown here is derived from an EMBL/GenBank/DDBJ whole genome shotgun (WGS) entry which is preliminary data.</text>
</comment>
<keyword evidence="9" id="KW-1185">Reference proteome</keyword>
<dbReference type="Pfam" id="PF12678">
    <property type="entry name" value="zf-rbx1"/>
    <property type="match status" value="1"/>
</dbReference>
<keyword evidence="5" id="KW-0862">Zinc</keyword>
<evidence type="ECO:0000259" key="7">
    <source>
        <dbReference type="PROSITE" id="PS50089"/>
    </source>
</evidence>
<dbReference type="SMART" id="SM00184">
    <property type="entry name" value="RING"/>
    <property type="match status" value="1"/>
</dbReference>
<keyword evidence="3 6" id="KW-0863">Zinc-finger</keyword>
<protein>
    <submittedName>
        <fullName evidence="8">RING-box protein 2</fullName>
    </submittedName>
</protein>
<dbReference type="Proteomes" id="UP001470230">
    <property type="component" value="Unassembled WGS sequence"/>
</dbReference>
<name>A0ABR2L410_9EUKA</name>
<accession>A0ABR2L410</accession>
<dbReference type="InterPro" id="IPR013083">
    <property type="entry name" value="Znf_RING/FYVE/PHD"/>
</dbReference>
<evidence type="ECO:0000256" key="2">
    <source>
        <dbReference type="ARBA" id="ARBA00022723"/>
    </source>
</evidence>
<feature type="domain" description="RING-type" evidence="7">
    <location>
        <begin position="41"/>
        <end position="97"/>
    </location>
</feature>
<evidence type="ECO:0000256" key="1">
    <source>
        <dbReference type="ARBA" id="ARBA00004906"/>
    </source>
</evidence>